<dbReference type="EMBL" id="AUWU02000002">
    <property type="protein sequence ID" value="KAH0576528.1"/>
    <property type="molecule type" value="Genomic_DNA"/>
</dbReference>
<gene>
    <name evidence="1" type="ORF">SS50377_14317</name>
    <name evidence="2" type="ORF">SS50377_22092</name>
</gene>
<protein>
    <submittedName>
        <fullName evidence="1">Uncharacterized protein</fullName>
    </submittedName>
</protein>
<keyword evidence="3" id="KW-1185">Reference proteome</keyword>
<dbReference type="Proteomes" id="UP000018208">
    <property type="component" value="Unassembled WGS sequence"/>
</dbReference>
<evidence type="ECO:0000313" key="1">
    <source>
        <dbReference type="EMBL" id="EST45746.1"/>
    </source>
</evidence>
<organism evidence="1">
    <name type="scientific">Spironucleus salmonicida</name>
    <dbReference type="NCBI Taxonomy" id="348837"/>
    <lineage>
        <taxon>Eukaryota</taxon>
        <taxon>Metamonada</taxon>
        <taxon>Diplomonadida</taxon>
        <taxon>Hexamitidae</taxon>
        <taxon>Hexamitinae</taxon>
        <taxon>Spironucleus</taxon>
    </lineage>
</organism>
<evidence type="ECO:0000313" key="2">
    <source>
        <dbReference type="EMBL" id="KAH0576528.1"/>
    </source>
</evidence>
<dbReference type="AlphaFoldDB" id="V6LPV8"/>
<reference evidence="2" key="2">
    <citation type="submission" date="2020-12" db="EMBL/GenBank/DDBJ databases">
        <title>New Spironucleus salmonicida genome in near-complete chromosomes.</title>
        <authorList>
            <person name="Xu F."/>
            <person name="Kurt Z."/>
            <person name="Jimenez-Gonzalez A."/>
            <person name="Astvaldsson A."/>
            <person name="Andersson J.O."/>
            <person name="Svard S.G."/>
        </authorList>
    </citation>
    <scope>NUCLEOTIDE SEQUENCE</scope>
    <source>
        <strain evidence="2">ATCC 50377</strain>
    </source>
</reference>
<evidence type="ECO:0000313" key="3">
    <source>
        <dbReference type="Proteomes" id="UP000018208"/>
    </source>
</evidence>
<proteinExistence type="predicted"/>
<dbReference type="OrthoDB" id="10251901at2759"/>
<sequence>MENINIPQLENWWLGDSSYHLNPPIESRPIVTKNAPDSLDQNNPFQIIDKPEPLYVSKDLSAHLKAIVSDPTLFENLFTEVENINTEIIKQPVNSHYDPNLEHSAAETDESFNLNIETENPELCDEIETHLAYLKSRLSRLNTFSKDSIKQQNELNKKKVKREFVFHHQPKATNYSTIQMVDFVGNLNERCIQAIEAREFISLYELEQKKIPCDKIHERQCGGLHTQCIKRNLAPPRKNGKLKEKSIPRSVINKIVGDGVEMQIVSYQKPNFAQDFNYNKNAHPQDSIIRNVNQVQLGHFDDRIPIIKKKQIKRPETVQFVTYKSIDDERKDITELKLNSKDENDVLEATAQMLAQLKTDERHLVTLMTDYKDEFQREPAEGWYERKDGGFGAEMKQANIRAEMFRLADQMGVDIRDLGNIQSVDAGC</sequence>
<dbReference type="VEuPathDB" id="GiardiaDB:SS50377_22092"/>
<reference evidence="1 2" key="1">
    <citation type="journal article" date="2014" name="PLoS Genet.">
        <title>The Genome of Spironucleus salmonicida Highlights a Fish Pathogen Adapted to Fluctuating Environments.</title>
        <authorList>
            <person name="Xu F."/>
            <person name="Jerlstrom-Hultqvist J."/>
            <person name="Einarsson E."/>
            <person name="Astvaldsson A."/>
            <person name="Svard S.G."/>
            <person name="Andersson J.O."/>
        </authorList>
    </citation>
    <scope>NUCLEOTIDE SEQUENCE</scope>
    <source>
        <strain evidence="2">ATCC 50377</strain>
    </source>
</reference>
<accession>V6LPV8</accession>
<dbReference type="EMBL" id="KI546089">
    <property type="protein sequence ID" value="EST45746.1"/>
    <property type="molecule type" value="Genomic_DNA"/>
</dbReference>
<name>V6LPV8_9EUKA</name>